<reference evidence="2 3" key="1">
    <citation type="submission" date="2018-03" db="EMBL/GenBank/DDBJ databases">
        <title>Genomic Encyclopedia of Type Strains, Phase III (KMG-III): the genomes of soil and plant-associated and newly described type strains.</title>
        <authorList>
            <person name="Whitman W."/>
        </authorList>
    </citation>
    <scope>NUCLEOTIDE SEQUENCE [LARGE SCALE GENOMIC DNA]</scope>
    <source>
        <strain evidence="2 3">CGMCC 4.7067</strain>
    </source>
</reference>
<dbReference type="OrthoDB" id="3500494at2"/>
<sequence length="165" mass="17478">MSKYSFGESGNVTIGAVNPAGPVTIGAIGEGATSHFHGAPPPRTPAPPPTGPAASGKHGRPAKLRGLLVGLTDEVLCSRVEDDTANLIDWAAEPGPGDDLWSHEVWVESSPRGHDLTLYYKARPHFIDAAPFIDARGGLRSWEFAGFTAQRITRLAAADPTPYVR</sequence>
<name>A0A2T0UI11_9ACTN</name>
<keyword evidence="3" id="KW-1185">Reference proteome</keyword>
<proteinExistence type="predicted"/>
<feature type="region of interest" description="Disordered" evidence="1">
    <location>
        <begin position="28"/>
        <end position="60"/>
    </location>
</feature>
<dbReference type="AlphaFoldDB" id="A0A2T0UI11"/>
<protein>
    <submittedName>
        <fullName evidence="2">Uncharacterized protein</fullName>
    </submittedName>
</protein>
<gene>
    <name evidence="2" type="ORF">B0I28_1063</name>
</gene>
<dbReference type="EMBL" id="PVTJ01000006">
    <property type="protein sequence ID" value="PRY57583.1"/>
    <property type="molecule type" value="Genomic_DNA"/>
</dbReference>
<evidence type="ECO:0000313" key="2">
    <source>
        <dbReference type="EMBL" id="PRY57583.1"/>
    </source>
</evidence>
<evidence type="ECO:0000256" key="1">
    <source>
        <dbReference type="SAM" id="MobiDB-lite"/>
    </source>
</evidence>
<dbReference type="RefSeq" id="WP_106364802.1">
    <property type="nucleotide sequence ID" value="NZ_PVTJ01000006.1"/>
</dbReference>
<accession>A0A2T0UI11</accession>
<organism evidence="2 3">
    <name type="scientific">Glycomyces artemisiae</name>
    <dbReference type="NCBI Taxonomy" id="1076443"/>
    <lineage>
        <taxon>Bacteria</taxon>
        <taxon>Bacillati</taxon>
        <taxon>Actinomycetota</taxon>
        <taxon>Actinomycetes</taxon>
        <taxon>Glycomycetales</taxon>
        <taxon>Glycomycetaceae</taxon>
        <taxon>Glycomyces</taxon>
    </lineage>
</organism>
<evidence type="ECO:0000313" key="3">
    <source>
        <dbReference type="Proteomes" id="UP000238176"/>
    </source>
</evidence>
<dbReference type="Proteomes" id="UP000238176">
    <property type="component" value="Unassembled WGS sequence"/>
</dbReference>
<comment type="caution">
    <text evidence="2">The sequence shown here is derived from an EMBL/GenBank/DDBJ whole genome shotgun (WGS) entry which is preliminary data.</text>
</comment>
<feature type="compositionally biased region" description="Pro residues" evidence="1">
    <location>
        <begin position="39"/>
        <end position="51"/>
    </location>
</feature>